<feature type="domain" description="N-acetyltransferase" evidence="3">
    <location>
        <begin position="159"/>
        <end position="313"/>
    </location>
</feature>
<dbReference type="InterPro" id="IPR000182">
    <property type="entry name" value="GNAT_dom"/>
</dbReference>
<evidence type="ECO:0000259" key="3">
    <source>
        <dbReference type="PROSITE" id="PS51186"/>
    </source>
</evidence>
<dbReference type="InterPro" id="IPR036390">
    <property type="entry name" value="WH_DNA-bd_sf"/>
</dbReference>
<dbReference type="InterPro" id="IPR036388">
    <property type="entry name" value="WH-like_DNA-bd_sf"/>
</dbReference>
<dbReference type="Gene3D" id="1.10.10.10">
    <property type="entry name" value="Winged helix-like DNA-binding domain superfamily/Winged helix DNA-binding domain"/>
    <property type="match status" value="1"/>
</dbReference>
<dbReference type="InterPro" id="IPR011991">
    <property type="entry name" value="ArsR-like_HTH"/>
</dbReference>
<dbReference type="STRING" id="1137284.GCA_001418205_01364"/>
<dbReference type="RefSeq" id="WP_055462465.1">
    <property type="nucleotide sequence ID" value="NZ_CYHG01000003.1"/>
</dbReference>
<evidence type="ECO:0000256" key="1">
    <source>
        <dbReference type="ARBA" id="ARBA00022679"/>
    </source>
</evidence>
<dbReference type="PROSITE" id="PS50995">
    <property type="entry name" value="HTH_MARR_2"/>
    <property type="match status" value="1"/>
</dbReference>
<dbReference type="InterPro" id="IPR016181">
    <property type="entry name" value="Acyl_CoA_acyltransferase"/>
</dbReference>
<dbReference type="PANTHER" id="PTHR13947:SF37">
    <property type="entry name" value="LD18367P"/>
    <property type="match status" value="1"/>
</dbReference>
<dbReference type="SUPFAM" id="SSF46785">
    <property type="entry name" value="Winged helix' DNA-binding domain"/>
    <property type="match status" value="1"/>
</dbReference>
<dbReference type="OrthoDB" id="1431064at2"/>
<sequence length="314" mass="35482">MEQFGILSLGSRLKRLSDFLYSEVQAVYANEALMISSTYFPILRLLQQEHSLSVVQISERLGLSHPAVSKQVTKMLKEGLLLKLQDEHDQRRSEICLSELCRCEMQKAEPVLTAIGKELEYYLNRESGSFMQQLEGLESHLLNAPYAKRVILRLHPDMLTIKHCQTNSEFAAFKALNVAWLERFFVNDIYEKDHLLLDDPQGQILNKGGKVKIATLNDCVIGAYFIKPSDQGVMELGKLAVSEPFQRLGLGERLLQDAIIEAREMGVKALMLESHTSLAPALALYQKLGFKVDSSNEPYSVPRANVRMIKDLEA</sequence>
<gene>
    <name evidence="4" type="ORF">Ga0061065_103364</name>
</gene>
<dbReference type="Pfam" id="PF01047">
    <property type="entry name" value="MarR"/>
    <property type="match status" value="1"/>
</dbReference>
<dbReference type="CDD" id="cd00090">
    <property type="entry name" value="HTH_ARSR"/>
    <property type="match status" value="1"/>
</dbReference>
<keyword evidence="1 4" id="KW-0808">Transferase</keyword>
<reference evidence="5" key="1">
    <citation type="submission" date="2015-08" db="EMBL/GenBank/DDBJ databases">
        <authorList>
            <person name="Varghese N."/>
        </authorList>
    </citation>
    <scope>NUCLEOTIDE SEQUENCE [LARGE SCALE GENOMIC DNA]</scope>
    <source>
        <strain evidence="5">JCM 18476</strain>
    </source>
</reference>
<name>A0A0K6IK84_9GAMM</name>
<dbReference type="Proteomes" id="UP000182769">
    <property type="component" value="Unassembled WGS sequence"/>
</dbReference>
<accession>A0A0K6IK84</accession>
<protein>
    <submittedName>
        <fullName evidence="4">Transcriptional regulator, MarR family with acetyltransferase activity</fullName>
    </submittedName>
</protein>
<dbReference type="Pfam" id="PF00583">
    <property type="entry name" value="Acetyltransf_1"/>
    <property type="match status" value="1"/>
</dbReference>
<dbReference type="InterPro" id="IPR050769">
    <property type="entry name" value="NAT_camello-type"/>
</dbReference>
<dbReference type="EMBL" id="CYHG01000003">
    <property type="protein sequence ID" value="CUB03513.1"/>
    <property type="molecule type" value="Genomic_DNA"/>
</dbReference>
<dbReference type="SMART" id="SM00347">
    <property type="entry name" value="HTH_MARR"/>
    <property type="match status" value="1"/>
</dbReference>
<keyword evidence="5" id="KW-1185">Reference proteome</keyword>
<dbReference type="GO" id="GO:0008080">
    <property type="term" value="F:N-acetyltransferase activity"/>
    <property type="evidence" value="ECO:0007669"/>
    <property type="project" value="InterPro"/>
</dbReference>
<dbReference type="PROSITE" id="PS51186">
    <property type="entry name" value="GNAT"/>
    <property type="match status" value="1"/>
</dbReference>
<dbReference type="InterPro" id="IPR000835">
    <property type="entry name" value="HTH_MarR-typ"/>
</dbReference>
<dbReference type="GO" id="GO:0003700">
    <property type="term" value="F:DNA-binding transcription factor activity"/>
    <property type="evidence" value="ECO:0007669"/>
    <property type="project" value="InterPro"/>
</dbReference>
<proteinExistence type="predicted"/>
<dbReference type="SUPFAM" id="SSF55729">
    <property type="entry name" value="Acyl-CoA N-acyltransferases (Nat)"/>
    <property type="match status" value="1"/>
</dbReference>
<feature type="domain" description="HTH marR-type" evidence="2">
    <location>
        <begin position="6"/>
        <end position="143"/>
    </location>
</feature>
<evidence type="ECO:0000313" key="5">
    <source>
        <dbReference type="Proteomes" id="UP000182769"/>
    </source>
</evidence>
<evidence type="ECO:0000313" key="4">
    <source>
        <dbReference type="EMBL" id="CUB03513.1"/>
    </source>
</evidence>
<dbReference type="CDD" id="cd04301">
    <property type="entry name" value="NAT_SF"/>
    <property type="match status" value="1"/>
</dbReference>
<evidence type="ECO:0000259" key="2">
    <source>
        <dbReference type="PROSITE" id="PS50995"/>
    </source>
</evidence>
<dbReference type="PANTHER" id="PTHR13947">
    <property type="entry name" value="GNAT FAMILY N-ACETYLTRANSFERASE"/>
    <property type="match status" value="1"/>
</dbReference>
<organism evidence="4 5">
    <name type="scientific">Marinomonas fungiae</name>
    <dbReference type="NCBI Taxonomy" id="1137284"/>
    <lineage>
        <taxon>Bacteria</taxon>
        <taxon>Pseudomonadati</taxon>
        <taxon>Pseudomonadota</taxon>
        <taxon>Gammaproteobacteria</taxon>
        <taxon>Oceanospirillales</taxon>
        <taxon>Oceanospirillaceae</taxon>
        <taxon>Marinomonas</taxon>
    </lineage>
</organism>
<dbReference type="AlphaFoldDB" id="A0A0K6IK84"/>
<dbReference type="Gene3D" id="3.40.630.30">
    <property type="match status" value="1"/>
</dbReference>